<feature type="region of interest" description="Disordered" evidence="1">
    <location>
        <begin position="347"/>
        <end position="411"/>
    </location>
</feature>
<evidence type="ECO:0000256" key="1">
    <source>
        <dbReference type="SAM" id="MobiDB-lite"/>
    </source>
</evidence>
<evidence type="ECO:0000313" key="2">
    <source>
        <dbReference type="EMBL" id="EJT50142.1"/>
    </source>
</evidence>
<evidence type="ECO:0000313" key="3">
    <source>
        <dbReference type="Proteomes" id="UP000002748"/>
    </source>
</evidence>
<organism evidence="2 3">
    <name type="scientific">Trichosporon asahii var. asahii (strain ATCC 90039 / CBS 2479 / JCM 2466 / KCTC 7840 / NBRC 103889/ NCYC 2677 / UAMH 7654)</name>
    <name type="common">Yeast</name>
    <dbReference type="NCBI Taxonomy" id="1186058"/>
    <lineage>
        <taxon>Eukaryota</taxon>
        <taxon>Fungi</taxon>
        <taxon>Dikarya</taxon>
        <taxon>Basidiomycota</taxon>
        <taxon>Agaricomycotina</taxon>
        <taxon>Tremellomycetes</taxon>
        <taxon>Trichosporonales</taxon>
        <taxon>Trichosporonaceae</taxon>
        <taxon>Trichosporon</taxon>
    </lineage>
</organism>
<dbReference type="KEGG" id="tasa:A1Q1_00609"/>
<feature type="region of interest" description="Disordered" evidence="1">
    <location>
        <begin position="128"/>
        <end position="147"/>
    </location>
</feature>
<dbReference type="RefSeq" id="XP_014181399.1">
    <property type="nucleotide sequence ID" value="XM_014325924.1"/>
</dbReference>
<comment type="caution">
    <text evidence="2">The sequence shown here is derived from an EMBL/GenBank/DDBJ whole genome shotgun (WGS) entry which is preliminary data.</text>
</comment>
<gene>
    <name evidence="2" type="ORF">A1Q1_00609</name>
</gene>
<name>J6F4G2_TRIAS</name>
<feature type="region of interest" description="Disordered" evidence="1">
    <location>
        <begin position="190"/>
        <end position="227"/>
    </location>
</feature>
<dbReference type="VEuPathDB" id="FungiDB:A1Q1_00609"/>
<proteinExistence type="predicted"/>
<sequence>MPGSLSPTPEPSDDESRGSRELTPTQRSERTDTAPPSPTNLPPTRAELEGYSHLVGSLALRDATSLGPALLGAPLWSPTPNPSSRGSSPVVAMSRRSSGPSGIIPTPRTADRNERRLFLRRERAAFRASMPEHLGGQPSELRQEEDKRRTLWPEYPKNVVAEQSLSESVQEAAADMATRERLRYQRTKFKGPTVDKPRNKQGRFLPAAEGADEVEREEDELDSDLSDDDDMDPEVAYHIAANVQAQVDRTLAGIAAFRPPGTERVRSTMDPLDWKAVMGAAALTVDPEIINRANARLEKLFHSSADDLQAHRLKILADARAAPKKLLRQRDSVFACSRVTETTVKNLKEKAQRRTEKEARRAEKAVAKAAGKARKAEKVLQARKKRTAANRAAEKKKAEREARENASQPVS</sequence>
<feature type="region of interest" description="Disordered" evidence="1">
    <location>
        <begin position="1"/>
        <end position="48"/>
    </location>
</feature>
<dbReference type="Proteomes" id="UP000002748">
    <property type="component" value="Unassembled WGS sequence"/>
</dbReference>
<dbReference type="OrthoDB" id="10682035at2759"/>
<feature type="compositionally biased region" description="Basic and acidic residues" evidence="1">
    <location>
        <begin position="347"/>
        <end position="366"/>
    </location>
</feature>
<reference evidence="2 3" key="1">
    <citation type="journal article" date="2012" name="Eukaryot. Cell">
        <title>Draft genome sequence of CBS 2479, the standard type strain of Trichosporon asahii.</title>
        <authorList>
            <person name="Yang R.Y."/>
            <person name="Li H.T."/>
            <person name="Zhu H."/>
            <person name="Zhou G.P."/>
            <person name="Wang M."/>
            <person name="Wang L."/>
        </authorList>
    </citation>
    <scope>NUCLEOTIDE SEQUENCE [LARGE SCALE GENOMIC DNA]</scope>
    <source>
        <strain evidence="3">ATCC 90039 / CBS 2479 / JCM 2466 / KCTC 7840 / NCYC 2677 / UAMH 7654</strain>
    </source>
</reference>
<protein>
    <submittedName>
        <fullName evidence="2">Uncharacterized protein</fullName>
    </submittedName>
</protein>
<dbReference type="GeneID" id="25984123"/>
<feature type="compositionally biased region" description="Acidic residues" evidence="1">
    <location>
        <begin position="210"/>
        <end position="227"/>
    </location>
</feature>
<dbReference type="AlphaFoldDB" id="J6F4G2"/>
<dbReference type="HOGENOM" id="CLU_669376_0_0_1"/>
<feature type="region of interest" description="Disordered" evidence="1">
    <location>
        <begin position="69"/>
        <end position="113"/>
    </location>
</feature>
<dbReference type="EMBL" id="ALBS01000126">
    <property type="protein sequence ID" value="EJT50142.1"/>
    <property type="molecule type" value="Genomic_DNA"/>
</dbReference>
<accession>J6F4G2</accession>
<feature type="compositionally biased region" description="Basic and acidic residues" evidence="1">
    <location>
        <begin position="392"/>
        <end position="404"/>
    </location>
</feature>